<dbReference type="Proteomes" id="UP000011724">
    <property type="component" value="Chromosome"/>
</dbReference>
<reference evidence="2" key="2">
    <citation type="journal article" date="2013" name="Stand. Genomic Sci.">
        <title>Complete genome sequence of Desulfocapsa sulfexigens, a marine deltaproteobacterium specialized in disproportionating inorganic sulfur compounds.</title>
        <authorList>
            <person name="Finster K.W."/>
            <person name="Kjeldsen K.U."/>
            <person name="Kube M."/>
            <person name="Reinhardt R."/>
            <person name="Mussmann M."/>
            <person name="Amann R."/>
            <person name="Schreiber L."/>
        </authorList>
    </citation>
    <scope>NUCLEOTIDE SEQUENCE [LARGE SCALE GENOMIC DNA]</scope>
    <source>
        <strain evidence="2">DSM 10523 / SB164P1</strain>
    </source>
</reference>
<gene>
    <name evidence="1" type="ordered locus">BN4_10304</name>
</gene>
<name>M1WQ77_PSEP2</name>
<reference evidence="1 2" key="1">
    <citation type="journal article" date="2013" name="PLoS ONE">
        <title>The first genomic and proteomic characterization of a deep-sea sulfate reducer: insights into the piezophilic lifestyle of Desulfovibrio piezophilus.</title>
        <authorList>
            <person name="Pradel N."/>
            <person name="Ji B."/>
            <person name="Gimenez G."/>
            <person name="Talla E."/>
            <person name="Lenoble P."/>
            <person name="Garel M."/>
            <person name="Tamburini C."/>
            <person name="Fourquet P."/>
            <person name="Lebrun R."/>
            <person name="Bertin P."/>
            <person name="Denis Y."/>
            <person name="Pophillat M."/>
            <person name="Barbe V."/>
            <person name="Ollivier B."/>
            <person name="Dolla A."/>
        </authorList>
    </citation>
    <scope>NUCLEOTIDE SEQUENCE [LARGE SCALE GENOMIC DNA]</scope>
    <source>
        <strain evidence="2">DSM 10523 / SB164P1</strain>
    </source>
</reference>
<dbReference type="KEGG" id="dpi:BN4_10304"/>
<proteinExistence type="predicted"/>
<dbReference type="AlphaFoldDB" id="M1WQ77"/>
<evidence type="ECO:0000313" key="2">
    <source>
        <dbReference type="Proteomes" id="UP000011724"/>
    </source>
</evidence>
<evidence type="ECO:0000313" key="1">
    <source>
        <dbReference type="EMBL" id="CCH47542.1"/>
    </source>
</evidence>
<accession>M1WQ77</accession>
<organism evidence="1 2">
    <name type="scientific">Pseudodesulfovibrio piezophilus (strain DSM 21447 / JCM 15486 / C1TLV30)</name>
    <name type="common">Desulfovibrio piezophilus</name>
    <dbReference type="NCBI Taxonomy" id="1322246"/>
    <lineage>
        <taxon>Bacteria</taxon>
        <taxon>Pseudomonadati</taxon>
        <taxon>Thermodesulfobacteriota</taxon>
        <taxon>Desulfovibrionia</taxon>
        <taxon>Desulfovibrionales</taxon>
        <taxon>Desulfovibrionaceae</taxon>
    </lineage>
</organism>
<protein>
    <submittedName>
        <fullName evidence="1">Uncharacterized protein</fullName>
    </submittedName>
</protein>
<sequence length="40" mass="4694">MVKITKDMMQALEEAAEGPPFMHIRHMVVLCWSCASCRRW</sequence>
<dbReference type="HOGENOM" id="CLU_3288533_0_0_7"/>
<dbReference type="EMBL" id="FO203427">
    <property type="protein sequence ID" value="CCH47542.1"/>
    <property type="molecule type" value="Genomic_DNA"/>
</dbReference>
<keyword evidence="2" id="KW-1185">Reference proteome</keyword>